<sequence length="219" mass="24376">MTEIKVIFVNADDNSELDVEIDNTMTTEQVIKALIEENFISPSTDPTRSYMLTIYGRNTIAESQTFAQAGVVTGDRIRVSITQRGGGPGWIEILAVAASVGSIAQVALMIADMWSRRQKKQLSTKTSQNVSKQNASKDWDHITKIYAEMTDGTRISFASWHDNPEKIKSFVQTFNLPSTSSKPVRIVFVLKDNTAIRVDASESAANKQQLEQLINYLNL</sequence>
<dbReference type="Gene3D" id="3.10.20.90">
    <property type="entry name" value="Phosphatidylinositol 3-kinase Catalytic Subunit, Chain A, domain 1"/>
    <property type="match status" value="1"/>
</dbReference>
<name>A0A8J3IME9_9CHLR</name>
<keyword evidence="2" id="KW-1185">Reference proteome</keyword>
<dbReference type="EMBL" id="BNJK01000001">
    <property type="protein sequence ID" value="GHO92121.1"/>
    <property type="molecule type" value="Genomic_DNA"/>
</dbReference>
<evidence type="ECO:0000313" key="1">
    <source>
        <dbReference type="EMBL" id="GHO92121.1"/>
    </source>
</evidence>
<evidence type="ECO:0008006" key="3">
    <source>
        <dbReference type="Google" id="ProtNLM"/>
    </source>
</evidence>
<reference evidence="1" key="1">
    <citation type="submission" date="2020-10" db="EMBL/GenBank/DDBJ databases">
        <title>Taxonomic study of unclassified bacteria belonging to the class Ktedonobacteria.</title>
        <authorList>
            <person name="Yabe S."/>
            <person name="Wang C.M."/>
            <person name="Zheng Y."/>
            <person name="Sakai Y."/>
            <person name="Cavaletti L."/>
            <person name="Monciardini P."/>
            <person name="Donadio S."/>
        </authorList>
    </citation>
    <scope>NUCLEOTIDE SEQUENCE</scope>
    <source>
        <strain evidence="1">ID150040</strain>
    </source>
</reference>
<dbReference type="AlphaFoldDB" id="A0A8J3IME9"/>
<organism evidence="1 2">
    <name type="scientific">Reticulibacter mediterranei</name>
    <dbReference type="NCBI Taxonomy" id="2778369"/>
    <lineage>
        <taxon>Bacteria</taxon>
        <taxon>Bacillati</taxon>
        <taxon>Chloroflexota</taxon>
        <taxon>Ktedonobacteria</taxon>
        <taxon>Ktedonobacterales</taxon>
        <taxon>Reticulibacteraceae</taxon>
        <taxon>Reticulibacter</taxon>
    </lineage>
</organism>
<gene>
    <name evidence="1" type="ORF">KSF_021690</name>
</gene>
<accession>A0A8J3IME9</accession>
<dbReference type="Proteomes" id="UP000597444">
    <property type="component" value="Unassembled WGS sequence"/>
</dbReference>
<protein>
    <recommendedName>
        <fullName evidence="3">Ubiquitin-like domain-containing protein</fullName>
    </recommendedName>
</protein>
<proteinExistence type="predicted"/>
<evidence type="ECO:0000313" key="2">
    <source>
        <dbReference type="Proteomes" id="UP000597444"/>
    </source>
</evidence>
<comment type="caution">
    <text evidence="1">The sequence shown here is derived from an EMBL/GenBank/DDBJ whole genome shotgun (WGS) entry which is preliminary data.</text>
</comment>
<dbReference type="RefSeq" id="WP_220202979.1">
    <property type="nucleotide sequence ID" value="NZ_BNJK01000001.1"/>
</dbReference>